<evidence type="ECO:0000313" key="3">
    <source>
        <dbReference type="EMBL" id="GAF88870.1"/>
    </source>
</evidence>
<feature type="region of interest" description="Disordered" evidence="1">
    <location>
        <begin position="177"/>
        <end position="230"/>
    </location>
</feature>
<comment type="caution">
    <text evidence="3">The sequence shown here is derived from an EMBL/GenBank/DDBJ whole genome shotgun (WGS) entry which is preliminary data.</text>
</comment>
<sequence>AIYNKIGREAVEGALFEGMIDATAGGIQKGATKGGFFDHIYPAMQRKQAVANLFGKANLSKMRFLDAKRTGTDSAIQSIVKKAANTSSVQSQYFDMMFKRDAKSKPIKFAAKGGRSSDTVPALLTPGEFVINKRSADSIGLPKLHAMNRADHKSKGGDVQGFMHGGHVARSPQRLQRFGPRFPLPGAPGSPPPAPAGTPLVAPPVHVPGTPRNFAAGPPKPKAPQKQQQGGDGFGALFAVSLLTSVTSSFVDMESETGKIVAQLNQFAIGLTTINLLMGTLAKILPGVNAQYKAHPKLMGGFMLAVAALGTAALLYGRHIEKT</sequence>
<protein>
    <submittedName>
        <fullName evidence="3">Uncharacterized protein</fullName>
    </submittedName>
</protein>
<feature type="transmembrane region" description="Helical" evidence="2">
    <location>
        <begin position="298"/>
        <end position="317"/>
    </location>
</feature>
<feature type="non-terminal residue" evidence="3">
    <location>
        <position position="1"/>
    </location>
</feature>
<feature type="non-terminal residue" evidence="3">
    <location>
        <position position="323"/>
    </location>
</feature>
<feature type="transmembrane region" description="Helical" evidence="2">
    <location>
        <begin position="264"/>
        <end position="286"/>
    </location>
</feature>
<name>X0UK47_9ZZZZ</name>
<evidence type="ECO:0000256" key="2">
    <source>
        <dbReference type="SAM" id="Phobius"/>
    </source>
</evidence>
<organism evidence="3">
    <name type="scientific">marine sediment metagenome</name>
    <dbReference type="NCBI Taxonomy" id="412755"/>
    <lineage>
        <taxon>unclassified sequences</taxon>
        <taxon>metagenomes</taxon>
        <taxon>ecological metagenomes</taxon>
    </lineage>
</organism>
<accession>X0UK47</accession>
<reference evidence="3" key="1">
    <citation type="journal article" date="2014" name="Front. Microbiol.">
        <title>High frequency of phylogenetically diverse reductive dehalogenase-homologous genes in deep subseafloor sedimentary metagenomes.</title>
        <authorList>
            <person name="Kawai M."/>
            <person name="Futagami T."/>
            <person name="Toyoda A."/>
            <person name="Takaki Y."/>
            <person name="Nishi S."/>
            <person name="Hori S."/>
            <person name="Arai W."/>
            <person name="Tsubouchi T."/>
            <person name="Morono Y."/>
            <person name="Uchiyama I."/>
            <person name="Ito T."/>
            <person name="Fujiyama A."/>
            <person name="Inagaki F."/>
            <person name="Takami H."/>
        </authorList>
    </citation>
    <scope>NUCLEOTIDE SEQUENCE</scope>
    <source>
        <strain evidence="3">Expedition CK06-06</strain>
    </source>
</reference>
<gene>
    <name evidence="3" type="ORF">S01H1_18705</name>
</gene>
<dbReference type="EMBL" id="BARS01010025">
    <property type="protein sequence ID" value="GAF88870.1"/>
    <property type="molecule type" value="Genomic_DNA"/>
</dbReference>
<keyword evidence="2" id="KW-0812">Transmembrane</keyword>
<feature type="compositionally biased region" description="Pro residues" evidence="1">
    <location>
        <begin position="182"/>
        <end position="206"/>
    </location>
</feature>
<evidence type="ECO:0000256" key="1">
    <source>
        <dbReference type="SAM" id="MobiDB-lite"/>
    </source>
</evidence>
<keyword evidence="2" id="KW-1133">Transmembrane helix</keyword>
<proteinExistence type="predicted"/>
<keyword evidence="2" id="KW-0472">Membrane</keyword>
<dbReference type="AlphaFoldDB" id="X0UK47"/>